<dbReference type="AlphaFoldDB" id="A0A291RR55"/>
<accession>A0A291RR55</accession>
<gene>
    <name evidence="1" type="ORF">CRH09_29625</name>
</gene>
<name>A0A291RR55_9NOCA</name>
<organism evidence="1 2">
    <name type="scientific">Nocardia terpenica</name>
    <dbReference type="NCBI Taxonomy" id="455432"/>
    <lineage>
        <taxon>Bacteria</taxon>
        <taxon>Bacillati</taxon>
        <taxon>Actinomycetota</taxon>
        <taxon>Actinomycetes</taxon>
        <taxon>Mycobacteriales</taxon>
        <taxon>Nocardiaceae</taxon>
        <taxon>Nocardia</taxon>
    </lineage>
</organism>
<reference evidence="1 2" key="1">
    <citation type="submission" date="2017-10" db="EMBL/GenBank/DDBJ databases">
        <title>Comparative genomics between pathogenic Norcardia.</title>
        <authorList>
            <person name="Zeng L."/>
        </authorList>
    </citation>
    <scope>NUCLEOTIDE SEQUENCE [LARGE SCALE GENOMIC DNA]</scope>
    <source>
        <strain evidence="1 2">NC_YFY_NT001</strain>
    </source>
</reference>
<dbReference type="SUPFAM" id="SSF46785">
    <property type="entry name" value="Winged helix' DNA-binding domain"/>
    <property type="match status" value="1"/>
</dbReference>
<sequence length="108" mass="12045">MPSQFRVTLRSTILGAMTSMDDIRSVIVTARRANSAVAELTVLSVLLPGGQLTAHQLSNEAHLSLWAVRGAITRLERRGLIVPSYRRARWRITERGSAMAIAKRKRHI</sequence>
<evidence type="ECO:0008006" key="3">
    <source>
        <dbReference type="Google" id="ProtNLM"/>
    </source>
</evidence>
<evidence type="ECO:0000313" key="2">
    <source>
        <dbReference type="Proteomes" id="UP000221961"/>
    </source>
</evidence>
<dbReference type="InterPro" id="IPR036388">
    <property type="entry name" value="WH-like_DNA-bd_sf"/>
</dbReference>
<dbReference type="KEGG" id="ntp:CRH09_29625"/>
<protein>
    <recommendedName>
        <fullName evidence="3">MarR family transcriptional regulator</fullName>
    </recommendedName>
</protein>
<dbReference type="EMBL" id="CP023778">
    <property type="protein sequence ID" value="ATL69712.1"/>
    <property type="molecule type" value="Genomic_DNA"/>
</dbReference>
<dbReference type="Proteomes" id="UP000221961">
    <property type="component" value="Chromosome"/>
</dbReference>
<dbReference type="Gene3D" id="1.10.10.10">
    <property type="entry name" value="Winged helix-like DNA-binding domain superfamily/Winged helix DNA-binding domain"/>
    <property type="match status" value="1"/>
</dbReference>
<evidence type="ECO:0000313" key="1">
    <source>
        <dbReference type="EMBL" id="ATL69712.1"/>
    </source>
</evidence>
<proteinExistence type="predicted"/>
<dbReference type="InterPro" id="IPR036390">
    <property type="entry name" value="WH_DNA-bd_sf"/>
</dbReference>